<feature type="compositionally biased region" description="Basic and acidic residues" evidence="2">
    <location>
        <begin position="137"/>
        <end position="160"/>
    </location>
</feature>
<sequence>MSIVFRWPSGPKEVIVTGTFDDWSKQFALIKQNDGNFELEVPLPNTEDKIEFKFIVDGEWTISEDYWTVVDESGNVNNYVEVNGGTVKSKDIDHRGIVGKTIIPESGLSIRGEDKVEDKVEDKDAKVPLAGVEPASAEEKVANSAAEKEETAKEEEEKRGAVGNVGAKDKDAPAPREKERKYVKRVVKSSSSGDGKTDGDNTQTNKGSVNNSDNKKDKKKSFFSRILKK</sequence>
<dbReference type="GO" id="GO:0031588">
    <property type="term" value="C:nucleotide-activated protein kinase complex"/>
    <property type="evidence" value="ECO:0007669"/>
    <property type="project" value="TreeGrafter"/>
</dbReference>
<dbReference type="InterPro" id="IPR050827">
    <property type="entry name" value="CRP1_MDG1_kinase"/>
</dbReference>
<dbReference type="Gene3D" id="2.60.40.10">
    <property type="entry name" value="Immunoglobulins"/>
    <property type="match status" value="1"/>
</dbReference>
<feature type="domain" description="AMP-activated protein kinase glycogen-binding" evidence="3">
    <location>
        <begin position="2"/>
        <end position="83"/>
    </location>
</feature>
<feature type="region of interest" description="Disordered" evidence="2">
    <location>
        <begin position="112"/>
        <end position="229"/>
    </location>
</feature>
<dbReference type="Proteomes" id="UP000307173">
    <property type="component" value="Unassembled WGS sequence"/>
</dbReference>
<evidence type="ECO:0000313" key="4">
    <source>
        <dbReference type="EMBL" id="TID20346.1"/>
    </source>
</evidence>
<evidence type="ECO:0000256" key="1">
    <source>
        <dbReference type="ARBA" id="ARBA00010926"/>
    </source>
</evidence>
<organism evidence="4 5">
    <name type="scientific">Pichia inconspicua</name>
    <dbReference type="NCBI Taxonomy" id="52247"/>
    <lineage>
        <taxon>Eukaryota</taxon>
        <taxon>Fungi</taxon>
        <taxon>Dikarya</taxon>
        <taxon>Ascomycota</taxon>
        <taxon>Saccharomycotina</taxon>
        <taxon>Pichiomycetes</taxon>
        <taxon>Pichiales</taxon>
        <taxon>Pichiaceae</taxon>
        <taxon>Pichia</taxon>
    </lineage>
</organism>
<comment type="caution">
    <text evidence="4">The sequence shown here is derived from an EMBL/GenBank/DDBJ whole genome shotgun (WGS) entry which is preliminary data.</text>
</comment>
<dbReference type="EMBL" id="SELW01000582">
    <property type="protein sequence ID" value="TID20346.1"/>
    <property type="molecule type" value="Genomic_DNA"/>
</dbReference>
<dbReference type="InterPro" id="IPR013783">
    <property type="entry name" value="Ig-like_fold"/>
</dbReference>
<feature type="compositionally biased region" description="Basic and acidic residues" evidence="2">
    <location>
        <begin position="112"/>
        <end position="126"/>
    </location>
</feature>
<accession>A0A4T0WY99</accession>
<evidence type="ECO:0000313" key="5">
    <source>
        <dbReference type="Proteomes" id="UP000307173"/>
    </source>
</evidence>
<proteinExistence type="inferred from homology"/>
<dbReference type="AlphaFoldDB" id="A0A4T0WY99"/>
<dbReference type="InterPro" id="IPR032640">
    <property type="entry name" value="AMPK1_CBM"/>
</dbReference>
<dbReference type="STRING" id="52247.A0A4T0WY99"/>
<dbReference type="PANTHER" id="PTHR10343:SF84">
    <property type="entry name" value="5'-AMP-ACTIVATED PROTEIN KINASE SUBUNIT BETA-1"/>
    <property type="match status" value="1"/>
</dbReference>
<gene>
    <name evidence="4" type="ORF">CANINC_003639</name>
</gene>
<protein>
    <recommendedName>
        <fullName evidence="3">AMP-activated protein kinase glycogen-binding domain-containing protein</fullName>
    </recommendedName>
</protein>
<reference evidence="4 5" key="1">
    <citation type="journal article" date="2019" name="Front. Genet.">
        <title>Whole-Genome Sequencing of the Opportunistic Yeast Pathogen Candida inconspicua Uncovers Its Hybrid Origin.</title>
        <authorList>
            <person name="Mixao V."/>
            <person name="Hansen A.P."/>
            <person name="Saus E."/>
            <person name="Boekhout T."/>
            <person name="Lass-Florl C."/>
            <person name="Gabaldon T."/>
        </authorList>
    </citation>
    <scope>NUCLEOTIDE SEQUENCE [LARGE SCALE GENOMIC DNA]</scope>
    <source>
        <strain evidence="4 5">CBS 180</strain>
    </source>
</reference>
<feature type="compositionally biased region" description="Basic and acidic residues" evidence="2">
    <location>
        <begin position="167"/>
        <end position="180"/>
    </location>
</feature>
<dbReference type="GO" id="GO:0005737">
    <property type="term" value="C:cytoplasm"/>
    <property type="evidence" value="ECO:0007669"/>
    <property type="project" value="TreeGrafter"/>
</dbReference>
<keyword evidence="5" id="KW-1185">Reference proteome</keyword>
<dbReference type="GO" id="GO:0005634">
    <property type="term" value="C:nucleus"/>
    <property type="evidence" value="ECO:0007669"/>
    <property type="project" value="TreeGrafter"/>
</dbReference>
<name>A0A4T0WY99_9ASCO</name>
<evidence type="ECO:0000256" key="2">
    <source>
        <dbReference type="SAM" id="MobiDB-lite"/>
    </source>
</evidence>
<dbReference type="InterPro" id="IPR014756">
    <property type="entry name" value="Ig_E-set"/>
</dbReference>
<dbReference type="Pfam" id="PF16561">
    <property type="entry name" value="AMPK1_CBM"/>
    <property type="match status" value="1"/>
</dbReference>
<feature type="compositionally biased region" description="Basic residues" evidence="2">
    <location>
        <begin position="217"/>
        <end position="229"/>
    </location>
</feature>
<dbReference type="PANTHER" id="PTHR10343">
    <property type="entry name" value="5'-AMP-ACTIVATED PROTEIN KINASE , BETA SUBUNIT"/>
    <property type="match status" value="1"/>
</dbReference>
<comment type="similarity">
    <text evidence="1">Belongs to the 5'-AMP-activated protein kinase beta subunit family.</text>
</comment>
<dbReference type="SUPFAM" id="SSF81296">
    <property type="entry name" value="E set domains"/>
    <property type="match status" value="1"/>
</dbReference>
<dbReference type="CDD" id="cd02859">
    <property type="entry name" value="E_set_AMPKbeta_like_N"/>
    <property type="match status" value="1"/>
</dbReference>
<dbReference type="GO" id="GO:0007165">
    <property type="term" value="P:signal transduction"/>
    <property type="evidence" value="ECO:0007669"/>
    <property type="project" value="TreeGrafter"/>
</dbReference>
<dbReference type="GO" id="GO:0019901">
    <property type="term" value="F:protein kinase binding"/>
    <property type="evidence" value="ECO:0007669"/>
    <property type="project" value="TreeGrafter"/>
</dbReference>
<evidence type="ECO:0000259" key="3">
    <source>
        <dbReference type="Pfam" id="PF16561"/>
    </source>
</evidence>
<dbReference type="OrthoDB" id="5976022at2759"/>